<protein>
    <recommendedName>
        <fullName evidence="4">Transmembrane protein</fullName>
    </recommendedName>
</protein>
<accession>A0A1X2F0H1</accession>
<dbReference type="InterPro" id="IPR039708">
    <property type="entry name" value="MT1774/Rv1733c-like"/>
</dbReference>
<keyword evidence="1" id="KW-1133">Transmembrane helix</keyword>
<dbReference type="PANTHER" id="PTHR42305:SF1">
    <property type="entry name" value="MEMBRANE PROTEIN RV1733C-RELATED"/>
    <property type="match status" value="1"/>
</dbReference>
<evidence type="ECO:0000256" key="1">
    <source>
        <dbReference type="SAM" id="Phobius"/>
    </source>
</evidence>
<feature type="transmembrane region" description="Helical" evidence="1">
    <location>
        <begin position="141"/>
        <end position="163"/>
    </location>
</feature>
<keyword evidence="1" id="KW-0472">Membrane</keyword>
<dbReference type="EMBL" id="LQQA01000030">
    <property type="protein sequence ID" value="ORX11866.1"/>
    <property type="molecule type" value="Genomic_DNA"/>
</dbReference>
<dbReference type="OrthoDB" id="4542680at2"/>
<proteinExistence type="predicted"/>
<evidence type="ECO:0008006" key="4">
    <source>
        <dbReference type="Google" id="ProtNLM"/>
    </source>
</evidence>
<dbReference type="Proteomes" id="UP000193964">
    <property type="component" value="Unassembled WGS sequence"/>
</dbReference>
<dbReference type="RefSeq" id="WP_085146920.1">
    <property type="nucleotide sequence ID" value="NZ_JACKUA010000032.1"/>
</dbReference>
<reference evidence="2 3" key="1">
    <citation type="submission" date="2016-01" db="EMBL/GenBank/DDBJ databases">
        <title>The new phylogeny of the genus Mycobacterium.</title>
        <authorList>
            <person name="Tarcisio F."/>
            <person name="Conor M."/>
            <person name="Antonella G."/>
            <person name="Elisabetta G."/>
            <person name="Giulia F.S."/>
            <person name="Sara T."/>
            <person name="Anna F."/>
            <person name="Clotilde B."/>
            <person name="Roberto B."/>
            <person name="Veronica D.S."/>
            <person name="Fabio R."/>
            <person name="Monica P."/>
            <person name="Olivier J."/>
            <person name="Enrico T."/>
            <person name="Nicola S."/>
        </authorList>
    </citation>
    <scope>NUCLEOTIDE SEQUENCE [LARGE SCALE GENOMIC DNA]</scope>
    <source>
        <strain evidence="2 3">ATCC 700010</strain>
    </source>
</reference>
<evidence type="ECO:0000313" key="3">
    <source>
        <dbReference type="Proteomes" id="UP000193964"/>
    </source>
</evidence>
<keyword evidence="1" id="KW-0812">Transmembrane</keyword>
<gene>
    <name evidence="2" type="ORF">AWC31_35050</name>
</gene>
<sequence>MSTLSRRRWWVLRALGRNPLVRRFDRIEAMAVVLATVFAVLVIPYAVSVGEDVYGESLRSAREQAQTRIPTQATVVSDSAPAADNAAVSIVSVKWTAAGSEHTGVIRPSQPVSEGDQVQIWVDGKGRRVPPPTSPATATGYGTAAAIGIWLSAVALGAMAVAATRKVLNRYRLNAWSDELHVLLDRGDGRTKWPR</sequence>
<evidence type="ECO:0000313" key="2">
    <source>
        <dbReference type="EMBL" id="ORX11866.1"/>
    </source>
</evidence>
<feature type="transmembrane region" description="Helical" evidence="1">
    <location>
        <begin position="27"/>
        <end position="47"/>
    </location>
</feature>
<dbReference type="PANTHER" id="PTHR42305">
    <property type="entry name" value="MEMBRANE PROTEIN RV1733C-RELATED"/>
    <property type="match status" value="1"/>
</dbReference>
<name>A0A1X2F0H1_9MYCO</name>
<organism evidence="2 3">
    <name type="scientific">Mycolicibacterium wolinskyi</name>
    <dbReference type="NCBI Taxonomy" id="59750"/>
    <lineage>
        <taxon>Bacteria</taxon>
        <taxon>Bacillati</taxon>
        <taxon>Actinomycetota</taxon>
        <taxon>Actinomycetes</taxon>
        <taxon>Mycobacteriales</taxon>
        <taxon>Mycobacteriaceae</taxon>
        <taxon>Mycolicibacterium</taxon>
    </lineage>
</organism>
<dbReference type="AlphaFoldDB" id="A0A1X2F0H1"/>
<comment type="caution">
    <text evidence="2">The sequence shown here is derived from an EMBL/GenBank/DDBJ whole genome shotgun (WGS) entry which is preliminary data.</text>
</comment>